<keyword evidence="14" id="KW-0479">Metal-binding</keyword>
<dbReference type="CDD" id="cd00483">
    <property type="entry name" value="HPPK"/>
    <property type="match status" value="1"/>
</dbReference>
<keyword evidence="17" id="KW-0067">ATP-binding</keyword>
<dbReference type="GO" id="GO:0004156">
    <property type="term" value="F:dihydropteroate synthase activity"/>
    <property type="evidence" value="ECO:0007669"/>
    <property type="project" value="UniProtKB-EC"/>
</dbReference>
<dbReference type="GO" id="GO:0005740">
    <property type="term" value="C:mitochondrial envelope"/>
    <property type="evidence" value="ECO:0007669"/>
    <property type="project" value="TreeGrafter"/>
</dbReference>
<dbReference type="OrthoDB" id="615426at2759"/>
<evidence type="ECO:0000313" key="28">
    <source>
        <dbReference type="Proteomes" id="UP000008177"/>
    </source>
</evidence>
<evidence type="ECO:0000259" key="26">
    <source>
        <dbReference type="PROSITE" id="PS50972"/>
    </source>
</evidence>
<dbReference type="GO" id="GO:0004150">
    <property type="term" value="F:dihydroneopterin aldolase activity"/>
    <property type="evidence" value="ECO:0007669"/>
    <property type="project" value="UniProtKB-EC"/>
</dbReference>
<feature type="region of interest" description="Disordered" evidence="25">
    <location>
        <begin position="32"/>
        <end position="57"/>
    </location>
</feature>
<dbReference type="Gene3D" id="3.20.20.20">
    <property type="entry name" value="Dihydropteroate synthase-like"/>
    <property type="match status" value="1"/>
</dbReference>
<comment type="similarity">
    <text evidence="22">In the central section; belongs to the HPPK family.</text>
</comment>
<dbReference type="CDD" id="cd00739">
    <property type="entry name" value="DHPS"/>
    <property type="match status" value="1"/>
</dbReference>
<dbReference type="GO" id="GO:0005524">
    <property type="term" value="F:ATP binding"/>
    <property type="evidence" value="ECO:0007669"/>
    <property type="project" value="UniProtKB-KW"/>
</dbReference>
<feature type="domain" description="Pterin-binding" evidence="26">
    <location>
        <begin position="269"/>
        <end position="533"/>
    </location>
</feature>
<dbReference type="EMBL" id="FQ790268">
    <property type="protein sequence ID" value="CCD44036.1"/>
    <property type="molecule type" value="Genomic_DNA"/>
</dbReference>
<evidence type="ECO:0000256" key="22">
    <source>
        <dbReference type="ARBA" id="ARBA00061548"/>
    </source>
</evidence>
<keyword evidence="18" id="KW-0460">Magnesium</keyword>
<comment type="catalytic activity">
    <reaction evidence="3">
        <text>7,8-dihydroneopterin = 6-hydroxymethyl-7,8-dihydropterin + glycolaldehyde</text>
        <dbReference type="Rhea" id="RHEA:10540"/>
        <dbReference type="ChEBI" id="CHEBI:17001"/>
        <dbReference type="ChEBI" id="CHEBI:17071"/>
        <dbReference type="ChEBI" id="CHEBI:44841"/>
        <dbReference type="EC" id="4.1.2.25"/>
    </reaction>
</comment>
<gene>
    <name evidence="27" type="ORF">BofuT4_P060840.1</name>
</gene>
<evidence type="ECO:0000256" key="25">
    <source>
        <dbReference type="SAM" id="MobiDB-lite"/>
    </source>
</evidence>
<dbReference type="GO" id="GO:0046872">
    <property type="term" value="F:metal ion binding"/>
    <property type="evidence" value="ECO:0007669"/>
    <property type="project" value="UniProtKB-KW"/>
</dbReference>
<dbReference type="GO" id="GO:0003848">
    <property type="term" value="F:2-amino-4-hydroxy-6-hydroxymethyldihydropteridine diphosphokinase activity"/>
    <property type="evidence" value="ECO:0007669"/>
    <property type="project" value="UniProtKB-EC"/>
</dbReference>
<evidence type="ECO:0000256" key="11">
    <source>
        <dbReference type="ARBA" id="ARBA00013043"/>
    </source>
</evidence>
<dbReference type="PANTHER" id="PTHR20941:SF1">
    <property type="entry name" value="FOLIC ACID SYNTHESIS PROTEIN FOL1"/>
    <property type="match status" value="1"/>
</dbReference>
<evidence type="ECO:0000256" key="4">
    <source>
        <dbReference type="ARBA" id="ARBA00001946"/>
    </source>
</evidence>
<evidence type="ECO:0000256" key="5">
    <source>
        <dbReference type="ARBA" id="ARBA00004763"/>
    </source>
</evidence>
<dbReference type="InParanoid" id="G2XU66"/>
<evidence type="ECO:0000256" key="10">
    <source>
        <dbReference type="ARBA" id="ARBA00012458"/>
    </source>
</evidence>
<dbReference type="FunCoup" id="G2XU66">
    <property type="interactions" value="231"/>
</dbReference>
<evidence type="ECO:0000256" key="17">
    <source>
        <dbReference type="ARBA" id="ARBA00022840"/>
    </source>
</evidence>
<evidence type="ECO:0000256" key="16">
    <source>
        <dbReference type="ARBA" id="ARBA00022777"/>
    </source>
</evidence>
<dbReference type="GO" id="GO:0016301">
    <property type="term" value="F:kinase activity"/>
    <property type="evidence" value="ECO:0007669"/>
    <property type="project" value="UniProtKB-KW"/>
</dbReference>
<evidence type="ECO:0000256" key="24">
    <source>
        <dbReference type="ARBA" id="ARBA00068111"/>
    </source>
</evidence>
<dbReference type="HOGENOM" id="CLU_008023_2_1_1"/>
<dbReference type="EC" id="2.7.6.3" evidence="12"/>
<evidence type="ECO:0000256" key="15">
    <source>
        <dbReference type="ARBA" id="ARBA00022741"/>
    </source>
</evidence>
<evidence type="ECO:0000256" key="1">
    <source>
        <dbReference type="ARBA" id="ARBA00000012"/>
    </source>
</evidence>
<dbReference type="InterPro" id="IPR035907">
    <property type="entry name" value="Hppk_sf"/>
</dbReference>
<dbReference type="Pfam" id="PF01288">
    <property type="entry name" value="HPPK"/>
    <property type="match status" value="2"/>
</dbReference>
<keyword evidence="20" id="KW-0511">Multifunctional enzyme</keyword>
<name>G2XU66_BOTF4</name>
<dbReference type="InterPro" id="IPR045031">
    <property type="entry name" value="DHP_synth-like"/>
</dbReference>
<dbReference type="InterPro" id="IPR000489">
    <property type="entry name" value="Pterin-binding_dom"/>
</dbReference>
<dbReference type="SUPFAM" id="SSF51717">
    <property type="entry name" value="Dihydropteroate synthetase-like"/>
    <property type="match status" value="1"/>
</dbReference>
<keyword evidence="15" id="KW-0547">Nucleotide-binding</keyword>
<dbReference type="AlphaFoldDB" id="G2XU66"/>
<dbReference type="EC" id="4.1.2.25" evidence="11"/>
<comment type="similarity">
    <text evidence="8">In the N-terminal section; belongs to the DHNA family.</text>
</comment>
<evidence type="ECO:0000256" key="19">
    <source>
        <dbReference type="ARBA" id="ARBA00022909"/>
    </source>
</evidence>
<dbReference type="PROSITE" id="PS00792">
    <property type="entry name" value="DHPS_1"/>
    <property type="match status" value="1"/>
</dbReference>
<evidence type="ECO:0000256" key="6">
    <source>
        <dbReference type="ARBA" id="ARBA00005013"/>
    </source>
</evidence>
<comment type="function">
    <text evidence="21">Catalyzes three sequential steps of tetrahydrofolate biosynthesis.</text>
</comment>
<dbReference type="PROSITE" id="PS00793">
    <property type="entry name" value="DHPS_2"/>
    <property type="match status" value="1"/>
</dbReference>
<comment type="catalytic activity">
    <reaction evidence="1">
        <text>(7,8-dihydropterin-6-yl)methyl diphosphate + 4-aminobenzoate = 7,8-dihydropteroate + diphosphate</text>
        <dbReference type="Rhea" id="RHEA:19949"/>
        <dbReference type="ChEBI" id="CHEBI:17836"/>
        <dbReference type="ChEBI" id="CHEBI:17839"/>
        <dbReference type="ChEBI" id="CHEBI:33019"/>
        <dbReference type="ChEBI" id="CHEBI:72950"/>
        <dbReference type="EC" id="2.5.1.15"/>
    </reaction>
</comment>
<dbReference type="Gene3D" id="3.30.70.560">
    <property type="entry name" value="7,8-Dihydro-6-hydroxymethylpterin-pyrophosphokinase HPPK"/>
    <property type="match status" value="2"/>
</dbReference>
<comment type="catalytic activity">
    <reaction evidence="2">
        <text>6-hydroxymethyl-7,8-dihydropterin + ATP = (7,8-dihydropterin-6-yl)methyl diphosphate + AMP + H(+)</text>
        <dbReference type="Rhea" id="RHEA:11412"/>
        <dbReference type="ChEBI" id="CHEBI:15378"/>
        <dbReference type="ChEBI" id="CHEBI:30616"/>
        <dbReference type="ChEBI" id="CHEBI:44841"/>
        <dbReference type="ChEBI" id="CHEBI:72950"/>
        <dbReference type="ChEBI" id="CHEBI:456215"/>
        <dbReference type="EC" id="2.7.6.3"/>
    </reaction>
</comment>
<dbReference type="FunFam" id="3.20.20.20:FF:000006">
    <property type="entry name" value="Dihydropteroate synthase"/>
    <property type="match status" value="1"/>
</dbReference>
<dbReference type="NCBIfam" id="TIGR01496">
    <property type="entry name" value="DHPS"/>
    <property type="match status" value="1"/>
</dbReference>
<evidence type="ECO:0000313" key="27">
    <source>
        <dbReference type="EMBL" id="CCD44036.1"/>
    </source>
</evidence>
<dbReference type="PROSITE" id="PS50972">
    <property type="entry name" value="PTERIN_BINDING"/>
    <property type="match status" value="1"/>
</dbReference>
<dbReference type="NCBIfam" id="TIGR01498">
    <property type="entry name" value="folK"/>
    <property type="match status" value="1"/>
</dbReference>
<evidence type="ECO:0000256" key="9">
    <source>
        <dbReference type="ARBA" id="ARBA00009951"/>
    </source>
</evidence>
<dbReference type="GO" id="GO:0046656">
    <property type="term" value="P:folic acid biosynthetic process"/>
    <property type="evidence" value="ECO:0007669"/>
    <property type="project" value="UniProtKB-KW"/>
</dbReference>
<comment type="cofactor">
    <cofactor evidence="4">
        <name>Mg(2+)</name>
        <dbReference type="ChEBI" id="CHEBI:18420"/>
    </cofactor>
</comment>
<comment type="similarity">
    <text evidence="9">In the C-terminal section; belongs to the DHPS family.</text>
</comment>
<organism evidence="27 28">
    <name type="scientific">Botryotinia fuckeliana (strain T4)</name>
    <name type="common">Noble rot fungus</name>
    <name type="synonym">Botrytis cinerea</name>
    <dbReference type="NCBI Taxonomy" id="999810"/>
    <lineage>
        <taxon>Eukaryota</taxon>
        <taxon>Fungi</taxon>
        <taxon>Dikarya</taxon>
        <taxon>Ascomycota</taxon>
        <taxon>Pezizomycotina</taxon>
        <taxon>Leotiomycetes</taxon>
        <taxon>Helotiales</taxon>
        <taxon>Sclerotiniaceae</taxon>
        <taxon>Botrytis</taxon>
    </lineage>
</organism>
<evidence type="ECO:0000256" key="20">
    <source>
        <dbReference type="ARBA" id="ARBA00023268"/>
    </source>
</evidence>
<accession>G2XU66</accession>
<evidence type="ECO:0000256" key="21">
    <source>
        <dbReference type="ARBA" id="ARBA00058009"/>
    </source>
</evidence>
<dbReference type="Proteomes" id="UP000008177">
    <property type="component" value="Unplaced contigs"/>
</dbReference>
<evidence type="ECO:0000256" key="7">
    <source>
        <dbReference type="ARBA" id="ARBA00005051"/>
    </source>
</evidence>
<dbReference type="eggNOG" id="KOG2544">
    <property type="taxonomic scope" value="Eukaryota"/>
</dbReference>
<protein>
    <recommendedName>
        <fullName evidence="23">Folic acid synthesis protein FOL1</fullName>
        <ecNumber evidence="10">2.5.1.15</ecNumber>
        <ecNumber evidence="12">2.7.6.3</ecNumber>
        <ecNumber evidence="11">4.1.2.25</ecNumber>
    </recommendedName>
    <alternativeName>
        <fullName evidence="24">Folic acid synthesis protein fol1</fullName>
    </alternativeName>
</protein>
<dbReference type="EC" id="2.5.1.15" evidence="10"/>
<dbReference type="Pfam" id="PF00809">
    <property type="entry name" value="Pterin_bind"/>
    <property type="match status" value="1"/>
</dbReference>
<evidence type="ECO:0000256" key="3">
    <source>
        <dbReference type="ARBA" id="ARBA00001353"/>
    </source>
</evidence>
<evidence type="ECO:0000256" key="18">
    <source>
        <dbReference type="ARBA" id="ARBA00022842"/>
    </source>
</evidence>
<reference evidence="28" key="1">
    <citation type="journal article" date="2011" name="PLoS Genet.">
        <title>Genomic analysis of the necrotrophic fungal pathogens Sclerotinia sclerotiorum and Botrytis cinerea.</title>
        <authorList>
            <person name="Amselem J."/>
            <person name="Cuomo C.A."/>
            <person name="van Kan J.A."/>
            <person name="Viaud M."/>
            <person name="Benito E.P."/>
            <person name="Couloux A."/>
            <person name="Coutinho P.M."/>
            <person name="de Vries R.P."/>
            <person name="Dyer P.S."/>
            <person name="Fillinger S."/>
            <person name="Fournier E."/>
            <person name="Gout L."/>
            <person name="Hahn M."/>
            <person name="Kohn L."/>
            <person name="Lapalu N."/>
            <person name="Plummer K.M."/>
            <person name="Pradier J.M."/>
            <person name="Quevillon E."/>
            <person name="Sharon A."/>
            <person name="Simon A."/>
            <person name="ten Have A."/>
            <person name="Tudzynski B."/>
            <person name="Tudzynski P."/>
            <person name="Wincker P."/>
            <person name="Andrew M."/>
            <person name="Anthouard V."/>
            <person name="Beever R.E."/>
            <person name="Beffa R."/>
            <person name="Benoit I."/>
            <person name="Bouzid O."/>
            <person name="Brault B."/>
            <person name="Chen Z."/>
            <person name="Choquer M."/>
            <person name="Collemare J."/>
            <person name="Cotton P."/>
            <person name="Danchin E.G."/>
            <person name="Da Silva C."/>
            <person name="Gautier A."/>
            <person name="Giraud C."/>
            <person name="Giraud T."/>
            <person name="Gonzalez C."/>
            <person name="Grossetete S."/>
            <person name="Guldener U."/>
            <person name="Henrissat B."/>
            <person name="Howlett B.J."/>
            <person name="Kodira C."/>
            <person name="Kretschmer M."/>
            <person name="Lappartient A."/>
            <person name="Leroch M."/>
            <person name="Levis C."/>
            <person name="Mauceli E."/>
            <person name="Neuveglise C."/>
            <person name="Oeser B."/>
            <person name="Pearson M."/>
            <person name="Poulain J."/>
            <person name="Poussereau N."/>
            <person name="Quesneville H."/>
            <person name="Rascle C."/>
            <person name="Schumacher J."/>
            <person name="Segurens B."/>
            <person name="Sexton A."/>
            <person name="Silva E."/>
            <person name="Sirven C."/>
            <person name="Soanes D.M."/>
            <person name="Talbot N.J."/>
            <person name="Templeton M."/>
            <person name="Yandava C."/>
            <person name="Yarden O."/>
            <person name="Zeng Q."/>
            <person name="Rollins J.A."/>
            <person name="Lebrun M.H."/>
            <person name="Dickman M."/>
        </authorList>
    </citation>
    <scope>NUCLEOTIDE SEQUENCE [LARGE SCALE GENOMIC DNA]</scope>
    <source>
        <strain evidence="28">T4</strain>
    </source>
</reference>
<evidence type="ECO:0000256" key="13">
    <source>
        <dbReference type="ARBA" id="ARBA00022679"/>
    </source>
</evidence>
<dbReference type="GO" id="GO:0046654">
    <property type="term" value="P:tetrahydrofolate biosynthetic process"/>
    <property type="evidence" value="ECO:0007669"/>
    <property type="project" value="UniProtKB-UniPathway"/>
</dbReference>
<evidence type="ECO:0000256" key="12">
    <source>
        <dbReference type="ARBA" id="ARBA00013253"/>
    </source>
</evidence>
<dbReference type="UniPathway" id="UPA00077">
    <property type="reaction ID" value="UER00155"/>
</dbReference>
<dbReference type="PANTHER" id="PTHR20941">
    <property type="entry name" value="FOLATE SYNTHESIS PROTEINS"/>
    <property type="match status" value="1"/>
</dbReference>
<keyword evidence="19" id="KW-0289">Folate biosynthesis</keyword>
<dbReference type="SUPFAM" id="SSF55083">
    <property type="entry name" value="6-hydroxymethyl-7,8-dihydropterin pyrophosphokinase, HPPK"/>
    <property type="match status" value="2"/>
</dbReference>
<dbReference type="InterPro" id="IPR011005">
    <property type="entry name" value="Dihydropteroate_synth-like_sf"/>
</dbReference>
<evidence type="ECO:0000256" key="8">
    <source>
        <dbReference type="ARBA" id="ARBA00009640"/>
    </source>
</evidence>
<keyword evidence="16" id="KW-0418">Kinase</keyword>
<feature type="compositionally biased region" description="Polar residues" evidence="25">
    <location>
        <begin position="41"/>
        <end position="57"/>
    </location>
</feature>
<evidence type="ECO:0000256" key="2">
    <source>
        <dbReference type="ARBA" id="ARBA00000198"/>
    </source>
</evidence>
<comment type="pathway">
    <text evidence="6">Cofactor biosynthesis; tetrahydrofolate biosynthesis; 2-amino-4-hydroxy-6-hydroxymethyl-7,8-dihydropteridine diphosphate from 7,8-dihydroneopterin triphosphate: step 3/4.</text>
</comment>
<dbReference type="InterPro" id="IPR000550">
    <property type="entry name" value="Hppk"/>
</dbReference>
<dbReference type="STRING" id="999810.G2XU66"/>
<dbReference type="InterPro" id="IPR006390">
    <property type="entry name" value="DHP_synth_dom"/>
</dbReference>
<comment type="pathway">
    <text evidence="5">Cofactor biosynthesis; tetrahydrofolate biosynthesis; 7,8-dihydrofolate from 2-amino-4-hydroxy-6-hydroxymethyl-7,8-dihydropteridine diphosphate and 4-aminobenzoate: step 1/2.</text>
</comment>
<dbReference type="PROSITE" id="PS00794">
    <property type="entry name" value="HPPK"/>
    <property type="match status" value="1"/>
</dbReference>
<proteinExistence type="inferred from homology"/>
<evidence type="ECO:0000256" key="23">
    <source>
        <dbReference type="ARBA" id="ARBA00067568"/>
    </source>
</evidence>
<evidence type="ECO:0000256" key="14">
    <source>
        <dbReference type="ARBA" id="ARBA00022723"/>
    </source>
</evidence>
<keyword evidence="13" id="KW-0808">Transferase</keyword>
<comment type="pathway">
    <text evidence="7">Cofactor biosynthesis; tetrahydrofolate biosynthesis; 2-amino-4-hydroxy-6-hydroxymethyl-7,8-dihydropteridine diphosphate from 7,8-dihydroneopterin triphosphate: step 4/4.</text>
</comment>
<sequence length="541" mass="59836">MLRRSVNLPRPFVKTPFHAICKAKSSASVTPRRTLPWTQHPLKTNSPSENDVTKLSKTQSQPRLAYIALGSNLGDRVGWIETACNKMSQRGIRVKRTSGLWETEPMYVLDQENFLNGACEWACLPTLKGTHQDCGFYATAFLNVKFKVETTLEPIALLNELQAIENEMGRMKIIDKGPRNIDLDILLYENEVVDHPRLQIPHPGMAEREFVLRPLAELIPGQPLNPKSPWKFTQDYLNELPPSPTPLSTITPLHASTGSLHALKKNRQTHVMAILNMTPDSFSDGGKNLNERNFLRTKSSQLIEVGATIIDIGGQSTAPGAPEVSSEEEINRVLPAIQEIRNTKSPKTVTISIDTYRASVARAAVEAGADIINDVSSGQLDPEMLPTMAQLGKTVCLMHMRGTPATMNTLTDYEPEGLIPTIAKELLERVAEAEAAGIRRWRIILDPGIGFAKTQNQNLEILRRMDELRDWPGLQGLPWLLGASRKKFIGKITGVDSPSERDWGTAATVTAAIQGGADIVRVHSVEKLARVAKMSDAIYRV</sequence>